<name>G8QTB2_SPHPG</name>
<keyword evidence="1" id="KW-0472">Membrane</keyword>
<evidence type="ECO:0000313" key="5">
    <source>
        <dbReference type="Proteomes" id="UP000005632"/>
    </source>
</evidence>
<organism evidence="4 5">
    <name type="scientific">Sphaerochaeta pleomorpha (strain ATCC BAA-1885 / DSM 22778 / Grapes)</name>
    <dbReference type="NCBI Taxonomy" id="158190"/>
    <lineage>
        <taxon>Bacteria</taxon>
        <taxon>Pseudomonadati</taxon>
        <taxon>Spirochaetota</taxon>
        <taxon>Spirochaetia</taxon>
        <taxon>Spirochaetales</taxon>
        <taxon>Sphaerochaetaceae</taxon>
        <taxon>Sphaerochaeta</taxon>
    </lineage>
</organism>
<keyword evidence="1" id="KW-1133">Transmembrane helix</keyword>
<evidence type="ECO:0000313" key="4">
    <source>
        <dbReference type="EMBL" id="AEV29079.1"/>
    </source>
</evidence>
<keyword evidence="5" id="KW-1185">Reference proteome</keyword>
<feature type="domain" description="Alpha-galactosidase NEW3" evidence="3">
    <location>
        <begin position="155"/>
        <end position="233"/>
    </location>
</feature>
<dbReference type="HOGENOM" id="CLU_051163_0_0_12"/>
<dbReference type="Gene3D" id="2.60.40.10">
    <property type="entry name" value="Immunoglobulins"/>
    <property type="match status" value="1"/>
</dbReference>
<dbReference type="InterPro" id="IPR018905">
    <property type="entry name" value="A-galactase_NEW3"/>
</dbReference>
<dbReference type="STRING" id="158190.SpiGrapes_1266"/>
<keyword evidence="2" id="KW-0732">Signal</keyword>
<evidence type="ECO:0000256" key="2">
    <source>
        <dbReference type="SAM" id="SignalP"/>
    </source>
</evidence>
<dbReference type="OrthoDB" id="8631677at2"/>
<keyword evidence="1" id="KW-0812">Transmembrane</keyword>
<dbReference type="PANTHER" id="PTHR39198">
    <property type="entry name" value="HYPOTHETICAL MEMBRANE PROTEIN, CONSERVED"/>
    <property type="match status" value="1"/>
</dbReference>
<dbReference type="InterPro" id="IPR013783">
    <property type="entry name" value="Ig-like_fold"/>
</dbReference>
<dbReference type="PANTHER" id="PTHR39198:SF1">
    <property type="entry name" value="ALPHA-GALACTOSIDASE NEW3 DOMAIN-CONTAINING PROTEIN"/>
    <property type="match status" value="1"/>
</dbReference>
<dbReference type="RefSeq" id="WP_014269928.1">
    <property type="nucleotide sequence ID" value="NC_016633.1"/>
</dbReference>
<dbReference type="AlphaFoldDB" id="G8QTB2"/>
<dbReference type="EMBL" id="CP003155">
    <property type="protein sequence ID" value="AEV29079.1"/>
    <property type="molecule type" value="Genomic_DNA"/>
</dbReference>
<proteinExistence type="predicted"/>
<dbReference type="KEGG" id="sgp:SpiGrapes_1266"/>
<evidence type="ECO:0000256" key="1">
    <source>
        <dbReference type="SAM" id="Phobius"/>
    </source>
</evidence>
<dbReference type="Pfam" id="PF10633">
    <property type="entry name" value="NPCBM_assoc"/>
    <property type="match status" value="2"/>
</dbReference>
<dbReference type="Proteomes" id="UP000005632">
    <property type="component" value="Chromosome"/>
</dbReference>
<dbReference type="eggNOG" id="COG1470">
    <property type="taxonomic scope" value="Bacteria"/>
</dbReference>
<feature type="transmembrane region" description="Helical" evidence="1">
    <location>
        <begin position="361"/>
        <end position="381"/>
    </location>
</feature>
<reference evidence="4 5" key="1">
    <citation type="submission" date="2011-11" db="EMBL/GenBank/DDBJ databases">
        <title>Complete sequence of Spirochaeta sp. grapes.</title>
        <authorList>
            <consortium name="US DOE Joint Genome Institute"/>
            <person name="Lucas S."/>
            <person name="Han J."/>
            <person name="Lapidus A."/>
            <person name="Cheng J.-F."/>
            <person name="Goodwin L."/>
            <person name="Pitluck S."/>
            <person name="Peters L."/>
            <person name="Ovchinnikova G."/>
            <person name="Munk A.C."/>
            <person name="Detter J.C."/>
            <person name="Han C."/>
            <person name="Tapia R."/>
            <person name="Land M."/>
            <person name="Hauser L."/>
            <person name="Kyrpides N."/>
            <person name="Ivanova N."/>
            <person name="Pagani I."/>
            <person name="Ritalahtilisa K."/>
            <person name="Loeffler F."/>
            <person name="Woyke T."/>
        </authorList>
    </citation>
    <scope>NUCLEOTIDE SEQUENCE [LARGE SCALE GENOMIC DNA]</scope>
    <source>
        <strain evidence="5">ATCC BAA-1885 / DSM 22778 / Grapes</strain>
    </source>
</reference>
<gene>
    <name evidence="4" type="ordered locus">SpiGrapes_1266</name>
</gene>
<evidence type="ECO:0000259" key="3">
    <source>
        <dbReference type="Pfam" id="PF10633"/>
    </source>
</evidence>
<protein>
    <submittedName>
        <fullName evidence="4">Alpha-galactosidase family protein</fullName>
    </submittedName>
</protein>
<feature type="domain" description="Alpha-galactosidase NEW3" evidence="3">
    <location>
        <begin position="267"/>
        <end position="341"/>
    </location>
</feature>
<feature type="chain" id="PRO_5003515168" evidence="2">
    <location>
        <begin position="25"/>
        <end position="387"/>
    </location>
</feature>
<feature type="signal peptide" evidence="2">
    <location>
        <begin position="1"/>
        <end position="24"/>
    </location>
</feature>
<sequence length="387" mass="40763">MNKHLKTCWIVLAVLLLGLTPLTAAYEGLSVATSYPSLNVSDTDMIVFDLTVKNYNLTPQRVDLAVQGLPAGWEYQFVGGGALINAVFAEPDHTASVQLWVIPTKSNTASSHDFTVVANGESNATFSLPLTVTLGQKLPQRLALDTELPTIRGNADTDFTFEVTLHNNSAAETLIDLDANLPEGFSAKFAEQYASKSENTLSVAAGATKTLKVTVTPPQGLAEGTYPVTILAKAASASASTSVNLDVQGQARMSLSGEGGLLSGNAVAGKETVVTLELKNSGTADAKDIKLSAYSPTNWNVTFSPEKVDLVQAGKTQTVKAIIKPSAQAITGDYNLTLKANSSASGTVSTQYRVTVKTSSLWGIVSILIIAAAAVILLLSIRKFGRR</sequence>
<accession>G8QTB2</accession>